<protein>
    <submittedName>
        <fullName evidence="1">Uncharacterized protein</fullName>
    </submittedName>
</protein>
<sequence>MSSKIKKQIHFLPKSRSSINYYAKSYHGFNKITQKQKLRAFCNARYGQQKDQKVAQMMSFHGSQRRGVVAGGVINSRFGWCFQILES</sequence>
<evidence type="ECO:0000313" key="1">
    <source>
        <dbReference type="EMBL" id="KAJ4708120.1"/>
    </source>
</evidence>
<gene>
    <name evidence="1" type="ORF">OWV82_018121</name>
</gene>
<evidence type="ECO:0000313" key="2">
    <source>
        <dbReference type="Proteomes" id="UP001164539"/>
    </source>
</evidence>
<dbReference type="EMBL" id="CM051403">
    <property type="protein sequence ID" value="KAJ4708120.1"/>
    <property type="molecule type" value="Genomic_DNA"/>
</dbReference>
<accession>A0ACC1XCW0</accession>
<keyword evidence="2" id="KW-1185">Reference proteome</keyword>
<dbReference type="Proteomes" id="UP001164539">
    <property type="component" value="Chromosome 10"/>
</dbReference>
<name>A0ACC1XCW0_MELAZ</name>
<comment type="caution">
    <text evidence="1">The sequence shown here is derived from an EMBL/GenBank/DDBJ whole genome shotgun (WGS) entry which is preliminary data.</text>
</comment>
<proteinExistence type="predicted"/>
<organism evidence="1 2">
    <name type="scientific">Melia azedarach</name>
    <name type="common">Chinaberry tree</name>
    <dbReference type="NCBI Taxonomy" id="155640"/>
    <lineage>
        <taxon>Eukaryota</taxon>
        <taxon>Viridiplantae</taxon>
        <taxon>Streptophyta</taxon>
        <taxon>Embryophyta</taxon>
        <taxon>Tracheophyta</taxon>
        <taxon>Spermatophyta</taxon>
        <taxon>Magnoliopsida</taxon>
        <taxon>eudicotyledons</taxon>
        <taxon>Gunneridae</taxon>
        <taxon>Pentapetalae</taxon>
        <taxon>rosids</taxon>
        <taxon>malvids</taxon>
        <taxon>Sapindales</taxon>
        <taxon>Meliaceae</taxon>
        <taxon>Melia</taxon>
    </lineage>
</organism>
<reference evidence="1 2" key="1">
    <citation type="journal article" date="2023" name="Science">
        <title>Complex scaffold remodeling in plant triterpene biosynthesis.</title>
        <authorList>
            <person name="De La Pena R."/>
            <person name="Hodgson H."/>
            <person name="Liu J.C."/>
            <person name="Stephenson M.J."/>
            <person name="Martin A.C."/>
            <person name="Owen C."/>
            <person name="Harkess A."/>
            <person name="Leebens-Mack J."/>
            <person name="Jimenez L.E."/>
            <person name="Osbourn A."/>
            <person name="Sattely E.S."/>
        </authorList>
    </citation>
    <scope>NUCLEOTIDE SEQUENCE [LARGE SCALE GENOMIC DNA]</scope>
    <source>
        <strain evidence="2">cv. JPN11</strain>
        <tissue evidence="1">Leaf</tissue>
    </source>
</reference>